<feature type="region of interest" description="Disordered" evidence="1">
    <location>
        <begin position="1"/>
        <end position="22"/>
    </location>
</feature>
<evidence type="ECO:0000313" key="4">
    <source>
        <dbReference type="Proteomes" id="UP000078561"/>
    </source>
</evidence>
<feature type="transmembrane region" description="Helical" evidence="2">
    <location>
        <begin position="60"/>
        <end position="79"/>
    </location>
</feature>
<feature type="transmembrane region" description="Helical" evidence="2">
    <location>
        <begin position="106"/>
        <end position="124"/>
    </location>
</feature>
<evidence type="ECO:0000313" key="3">
    <source>
        <dbReference type="EMBL" id="SAM04842.1"/>
    </source>
</evidence>
<evidence type="ECO:0000256" key="1">
    <source>
        <dbReference type="SAM" id="MobiDB-lite"/>
    </source>
</evidence>
<keyword evidence="2" id="KW-1133">Transmembrane helix</keyword>
<dbReference type="AlphaFoldDB" id="A0A163THF0"/>
<dbReference type="InterPro" id="IPR040410">
    <property type="entry name" value="UPF0658_Golgi"/>
</dbReference>
<keyword evidence="2" id="KW-0472">Membrane</keyword>
<dbReference type="STRING" id="4829.A0A163THF0"/>
<dbReference type="PANTHER" id="PTHR34391">
    <property type="entry name" value="UPF0658 GOLGI APPARATUS MEMBRANE PROTEIN C1952.10C-RELATED"/>
    <property type="match status" value="1"/>
</dbReference>
<dbReference type="Proteomes" id="UP000078561">
    <property type="component" value="Unassembled WGS sequence"/>
</dbReference>
<dbReference type="GO" id="GO:0005794">
    <property type="term" value="C:Golgi apparatus"/>
    <property type="evidence" value="ECO:0007669"/>
    <property type="project" value="TreeGrafter"/>
</dbReference>
<feature type="transmembrane region" description="Helical" evidence="2">
    <location>
        <begin position="186"/>
        <end position="203"/>
    </location>
</feature>
<feature type="transmembrane region" description="Helical" evidence="2">
    <location>
        <begin position="215"/>
        <end position="232"/>
    </location>
</feature>
<dbReference type="EMBL" id="LT554417">
    <property type="protein sequence ID" value="SAM04842.1"/>
    <property type="molecule type" value="Genomic_DNA"/>
</dbReference>
<proteinExistence type="predicted"/>
<gene>
    <name evidence="3" type="primary">ABSGL_10708.1 scaffold 12033</name>
</gene>
<organism evidence="3">
    <name type="scientific">Absidia glauca</name>
    <name type="common">Pin mould</name>
    <dbReference type="NCBI Taxonomy" id="4829"/>
    <lineage>
        <taxon>Eukaryota</taxon>
        <taxon>Fungi</taxon>
        <taxon>Fungi incertae sedis</taxon>
        <taxon>Mucoromycota</taxon>
        <taxon>Mucoromycotina</taxon>
        <taxon>Mucoromycetes</taxon>
        <taxon>Mucorales</taxon>
        <taxon>Cunninghamellaceae</taxon>
        <taxon>Absidia</taxon>
    </lineage>
</organism>
<keyword evidence="2" id="KW-0812">Transmembrane</keyword>
<dbReference type="InParanoid" id="A0A163THF0"/>
<name>A0A163THF0_ABSGL</name>
<accession>A0A163THF0</accession>
<sequence length="308" mass="34747">MAVLQSQASMLPKPSSNSVLTYSTDSTHIPELAADRLGRIKWENIAFVGFQTVYQNTAEILALSLMNVICAVLGALEVVDGNKWLGRLKTTKYPTDPLALAEKLEIALSVVILAFACALAYLSYEMSRQFGWNIYKKIGADVQVQRMYRTFQFFVLALKIDIFTGFMVSIFYLIQFALKQGITWESGIQLVVTILMLPMLYFARTAGSTESTGRMIAFVTFQCVVIVHYGLILKQTFEPDNFWYTWIVLVFVGIATDLITIALGIISMRNFGKGLKPYVQRGSNKTKLQDMEMNSKSKARQSWRIDDD</sequence>
<evidence type="ECO:0000256" key="2">
    <source>
        <dbReference type="SAM" id="Phobius"/>
    </source>
</evidence>
<dbReference type="OMA" id="WSKLYIT"/>
<feature type="transmembrane region" description="Helical" evidence="2">
    <location>
        <begin position="244"/>
        <end position="266"/>
    </location>
</feature>
<dbReference type="PANTHER" id="PTHR34391:SF1">
    <property type="entry name" value="UPF0658 GOLGI APPARATUS MEMBRANE PROTEIN C1952.10C-RELATED"/>
    <property type="match status" value="1"/>
</dbReference>
<feature type="transmembrane region" description="Helical" evidence="2">
    <location>
        <begin position="153"/>
        <end position="174"/>
    </location>
</feature>
<keyword evidence="4" id="KW-1185">Reference proteome</keyword>
<protein>
    <submittedName>
        <fullName evidence="3">Uncharacterized protein</fullName>
    </submittedName>
</protein>
<dbReference type="OrthoDB" id="2448307at2759"/>
<reference evidence="3" key="1">
    <citation type="submission" date="2016-04" db="EMBL/GenBank/DDBJ databases">
        <authorList>
            <person name="Evans L.H."/>
            <person name="Alamgir A."/>
            <person name="Owens N."/>
            <person name="Weber N.D."/>
            <person name="Virtaneva K."/>
            <person name="Barbian K."/>
            <person name="Babar A."/>
            <person name="Rosenke K."/>
        </authorList>
    </citation>
    <scope>NUCLEOTIDE SEQUENCE [LARGE SCALE GENOMIC DNA]</scope>
    <source>
        <strain evidence="3">CBS 101.48</strain>
    </source>
</reference>